<sequence>MKRLSIVLAALAWLSASDLLAHRKPEAFTSITRNENSGTVEIVHTLHAHDVEPIIDRILNDKGQSLETLEGRARMAIYVEKRFGIREATTDKPLSLTLVGAEVSGEHLYVYQEYEGYLPDSFSIRSDILRDVYSKQSNLVSIKTETIRLTLFFTGKDKWKAVR</sequence>
<accession>A0A7X1E9Y0</accession>
<dbReference type="Proteomes" id="UP000526501">
    <property type="component" value="Unassembled WGS sequence"/>
</dbReference>
<feature type="chain" id="PRO_5030830824" evidence="1">
    <location>
        <begin position="22"/>
        <end position="163"/>
    </location>
</feature>
<dbReference type="InterPro" id="IPR046525">
    <property type="entry name" value="DUF6702"/>
</dbReference>
<dbReference type="Pfam" id="PF20420">
    <property type="entry name" value="DUF6702"/>
    <property type="match status" value="1"/>
</dbReference>
<gene>
    <name evidence="2" type="ORF">H5P27_17415</name>
</gene>
<keyword evidence="3" id="KW-1185">Reference proteome</keyword>
<organism evidence="2 3">
    <name type="scientific">Pelagicoccus albus</name>
    <dbReference type="NCBI Taxonomy" id="415222"/>
    <lineage>
        <taxon>Bacteria</taxon>
        <taxon>Pseudomonadati</taxon>
        <taxon>Verrucomicrobiota</taxon>
        <taxon>Opitutia</taxon>
        <taxon>Puniceicoccales</taxon>
        <taxon>Pelagicoccaceae</taxon>
        <taxon>Pelagicoccus</taxon>
    </lineage>
</organism>
<dbReference type="RefSeq" id="WP_185661700.1">
    <property type="nucleotide sequence ID" value="NZ_CAWPOO010000013.1"/>
</dbReference>
<evidence type="ECO:0000313" key="2">
    <source>
        <dbReference type="EMBL" id="MBC2607836.1"/>
    </source>
</evidence>
<comment type="caution">
    <text evidence="2">The sequence shown here is derived from an EMBL/GenBank/DDBJ whole genome shotgun (WGS) entry which is preliminary data.</text>
</comment>
<keyword evidence="1" id="KW-0732">Signal</keyword>
<evidence type="ECO:0000313" key="3">
    <source>
        <dbReference type="Proteomes" id="UP000526501"/>
    </source>
</evidence>
<dbReference type="AlphaFoldDB" id="A0A7X1E9Y0"/>
<dbReference type="EMBL" id="JACHVC010000013">
    <property type="protein sequence ID" value="MBC2607836.1"/>
    <property type="molecule type" value="Genomic_DNA"/>
</dbReference>
<protein>
    <submittedName>
        <fullName evidence="2">Uncharacterized protein</fullName>
    </submittedName>
</protein>
<evidence type="ECO:0000256" key="1">
    <source>
        <dbReference type="SAM" id="SignalP"/>
    </source>
</evidence>
<proteinExistence type="predicted"/>
<name>A0A7X1E9Y0_9BACT</name>
<feature type="signal peptide" evidence="1">
    <location>
        <begin position="1"/>
        <end position="21"/>
    </location>
</feature>
<reference evidence="2 3" key="1">
    <citation type="submission" date="2020-07" db="EMBL/GenBank/DDBJ databases">
        <authorList>
            <person name="Feng X."/>
        </authorList>
    </citation>
    <scope>NUCLEOTIDE SEQUENCE [LARGE SCALE GENOMIC DNA]</scope>
    <source>
        <strain evidence="2 3">JCM23202</strain>
    </source>
</reference>